<reference evidence="6 7" key="1">
    <citation type="journal article" date="2019" name="Emerg. Microbes Infect.">
        <title>Comprehensive subspecies identification of 175 nontuberculous mycobacteria species based on 7547 genomic profiles.</title>
        <authorList>
            <person name="Matsumoto Y."/>
            <person name="Kinjo T."/>
            <person name="Motooka D."/>
            <person name="Nabeya D."/>
            <person name="Jung N."/>
            <person name="Uechi K."/>
            <person name="Horii T."/>
            <person name="Iida T."/>
            <person name="Fujita J."/>
            <person name="Nakamura S."/>
        </authorList>
    </citation>
    <scope>NUCLEOTIDE SEQUENCE [LARGE SCALE GENOMIC DNA]</scope>
    <source>
        <strain evidence="6 7">JCM 30396</strain>
    </source>
</reference>
<evidence type="ECO:0000256" key="4">
    <source>
        <dbReference type="ARBA" id="ARBA00023033"/>
    </source>
</evidence>
<dbReference type="NCBIfam" id="TIGR03619">
    <property type="entry name" value="F420_Rv2161c"/>
    <property type="match status" value="1"/>
</dbReference>
<protein>
    <submittedName>
        <fullName evidence="6">LLM class F420-dependent oxidoreductase</fullName>
    </submittedName>
</protein>
<name>A0A7I7TB60_9MYCO</name>
<proteinExistence type="predicted"/>
<organism evidence="6 7">
    <name type="scientific">Mycolicibacterium helvum</name>
    <dbReference type="NCBI Taxonomy" id="1534349"/>
    <lineage>
        <taxon>Bacteria</taxon>
        <taxon>Bacillati</taxon>
        <taxon>Actinomycetota</taxon>
        <taxon>Actinomycetes</taxon>
        <taxon>Mycobacteriales</taxon>
        <taxon>Mycobacteriaceae</taxon>
        <taxon>Mycolicibacterium</taxon>
    </lineage>
</organism>
<evidence type="ECO:0000313" key="6">
    <source>
        <dbReference type="EMBL" id="BBY66502.1"/>
    </source>
</evidence>
<dbReference type="KEGG" id="mhev:MHEL_47450"/>
<dbReference type="InterPro" id="IPR011251">
    <property type="entry name" value="Luciferase-like_dom"/>
</dbReference>
<feature type="domain" description="Luciferase-like" evidence="5">
    <location>
        <begin position="11"/>
        <end position="220"/>
    </location>
</feature>
<dbReference type="GO" id="GO:0046306">
    <property type="term" value="P:alkanesulfonate catabolic process"/>
    <property type="evidence" value="ECO:0007669"/>
    <property type="project" value="TreeGrafter"/>
</dbReference>
<keyword evidence="7" id="KW-1185">Reference proteome</keyword>
<dbReference type="InterPro" id="IPR036661">
    <property type="entry name" value="Luciferase-like_sf"/>
</dbReference>
<dbReference type="Gene3D" id="3.20.20.30">
    <property type="entry name" value="Luciferase-like domain"/>
    <property type="match status" value="1"/>
</dbReference>
<dbReference type="SUPFAM" id="SSF51679">
    <property type="entry name" value="Bacterial luciferase-like"/>
    <property type="match status" value="1"/>
</dbReference>
<keyword evidence="2" id="KW-0288">FMN</keyword>
<dbReference type="EMBL" id="AP022596">
    <property type="protein sequence ID" value="BBY66502.1"/>
    <property type="molecule type" value="Genomic_DNA"/>
</dbReference>
<dbReference type="InterPro" id="IPR050172">
    <property type="entry name" value="SsuD_RutA_monooxygenase"/>
</dbReference>
<evidence type="ECO:0000256" key="3">
    <source>
        <dbReference type="ARBA" id="ARBA00023002"/>
    </source>
</evidence>
<evidence type="ECO:0000313" key="7">
    <source>
        <dbReference type="Proteomes" id="UP000467148"/>
    </source>
</evidence>
<evidence type="ECO:0000256" key="1">
    <source>
        <dbReference type="ARBA" id="ARBA00022630"/>
    </source>
</evidence>
<dbReference type="PANTHER" id="PTHR42847">
    <property type="entry name" value="ALKANESULFONATE MONOOXYGENASE"/>
    <property type="match status" value="1"/>
</dbReference>
<keyword evidence="1" id="KW-0285">Flavoprotein</keyword>
<gene>
    <name evidence="6" type="ORF">MHEL_47450</name>
</gene>
<dbReference type="AlphaFoldDB" id="A0A7I7TB60"/>
<dbReference type="RefSeq" id="WP_163750418.1">
    <property type="nucleotide sequence ID" value="NZ_AP022596.1"/>
</dbReference>
<keyword evidence="4" id="KW-0503">Monooxygenase</keyword>
<dbReference type="InterPro" id="IPR019921">
    <property type="entry name" value="Lucif-like_OxRdtase_Rv2161c"/>
</dbReference>
<dbReference type="PANTHER" id="PTHR42847:SF4">
    <property type="entry name" value="ALKANESULFONATE MONOOXYGENASE-RELATED"/>
    <property type="match status" value="1"/>
</dbReference>
<evidence type="ECO:0000256" key="2">
    <source>
        <dbReference type="ARBA" id="ARBA00022643"/>
    </source>
</evidence>
<accession>A0A7I7TB60</accession>
<sequence>MRIGLSTPMVMQLPGVSSEWETNAGVTDLARIAHTADQLGFDHLTCAEHIAVPVDETGRRGLTYWDPLSTFGFLAAHTSRISLATSVIVLGYHHPLEIAKRFGTLDTLSGGRLVLGVGVGSLEEEFELLGATFDGRGERADDAIRALRASLSTTRPTYRGSHYQFDGFAVQPCAEQPRVPIWVGGRSQRSLRRAVLLADGWMPFGLTTAEIGAMLTAMDAPPGFDVVLSTGHSVDPLADRDRTRKRLTALRDAGATAITASVTASSPDHYCDQLAALQGLAEEL</sequence>
<evidence type="ECO:0000259" key="5">
    <source>
        <dbReference type="Pfam" id="PF00296"/>
    </source>
</evidence>
<dbReference type="Proteomes" id="UP000467148">
    <property type="component" value="Chromosome"/>
</dbReference>
<keyword evidence="3" id="KW-0560">Oxidoreductase</keyword>
<dbReference type="GO" id="GO:0008726">
    <property type="term" value="F:alkanesulfonate monooxygenase activity"/>
    <property type="evidence" value="ECO:0007669"/>
    <property type="project" value="TreeGrafter"/>
</dbReference>
<dbReference type="Pfam" id="PF00296">
    <property type="entry name" value="Bac_luciferase"/>
    <property type="match status" value="1"/>
</dbReference>